<dbReference type="GO" id="GO:0004843">
    <property type="term" value="F:cysteine-type deubiquitinase activity"/>
    <property type="evidence" value="ECO:0007669"/>
    <property type="project" value="InterPro"/>
</dbReference>
<sequence>MTQNMEKFSPVSLNSFLIFAATAGTSIASLALYDYLKTRNEQQEEANDQKESEKMLREEHENKFNGLLSLFDFQSPLRQSAISLKNEYHLPQGLPNIGNTCYMNSLIQCLAGSSTFVQYAKKLWNMLEGNQDIEDKHQMITLALLDLVINLSNASVETRPDALYSMLQDHEFTRYREEQDSHELLVFIQDNITKVSARQLRDTSEDDGLACQVIYSARSDREENAEQRHDERIIKGRAKIAELQLTKKIGINPFAGIQLSSITCHRCGPEEALYRWEVAYDLSLDLGPNIITSLNKYFKGEVIEDYTCIKCSLRDFLAKYPKDLTEIGDRDTRQALEFLTRLKGTHDLDEELFVKEWREFKETTKNSCKLQIDKLHTRITKKFSIVTPPKILCLHLKRVYYWCN</sequence>
<gene>
    <name evidence="4" type="ORF">FGO68_gene11281</name>
</gene>
<organism evidence="4 5">
    <name type="scientific">Halteria grandinella</name>
    <dbReference type="NCBI Taxonomy" id="5974"/>
    <lineage>
        <taxon>Eukaryota</taxon>
        <taxon>Sar</taxon>
        <taxon>Alveolata</taxon>
        <taxon>Ciliophora</taxon>
        <taxon>Intramacronucleata</taxon>
        <taxon>Spirotrichea</taxon>
        <taxon>Stichotrichia</taxon>
        <taxon>Sporadotrichida</taxon>
        <taxon>Halteriidae</taxon>
        <taxon>Halteria</taxon>
    </lineage>
</organism>
<dbReference type="InterPro" id="IPR038765">
    <property type="entry name" value="Papain-like_cys_pep_sf"/>
</dbReference>
<dbReference type="InterPro" id="IPR001394">
    <property type="entry name" value="Peptidase_C19_UCH"/>
</dbReference>
<feature type="domain" description="USP" evidence="3">
    <location>
        <begin position="92"/>
        <end position="404"/>
    </location>
</feature>
<dbReference type="CDD" id="cd02257">
    <property type="entry name" value="Peptidase_C19"/>
    <property type="match status" value="1"/>
</dbReference>
<dbReference type="GO" id="GO:0016579">
    <property type="term" value="P:protein deubiquitination"/>
    <property type="evidence" value="ECO:0007669"/>
    <property type="project" value="InterPro"/>
</dbReference>
<evidence type="ECO:0000256" key="2">
    <source>
        <dbReference type="SAM" id="Phobius"/>
    </source>
</evidence>
<dbReference type="PROSITE" id="PS00972">
    <property type="entry name" value="USP_1"/>
    <property type="match status" value="1"/>
</dbReference>
<dbReference type="PANTHER" id="PTHR24006">
    <property type="entry name" value="UBIQUITIN CARBOXYL-TERMINAL HYDROLASE"/>
    <property type="match status" value="1"/>
</dbReference>
<reference evidence="4" key="1">
    <citation type="submission" date="2019-06" db="EMBL/GenBank/DDBJ databases">
        <authorList>
            <person name="Zheng W."/>
        </authorList>
    </citation>
    <scope>NUCLEOTIDE SEQUENCE</scope>
    <source>
        <strain evidence="4">QDHG01</strain>
    </source>
</reference>
<accession>A0A8J8P513</accession>
<dbReference type="EMBL" id="RRYP01001256">
    <property type="protein sequence ID" value="TNV86175.1"/>
    <property type="molecule type" value="Genomic_DNA"/>
</dbReference>
<dbReference type="GO" id="GO:0005634">
    <property type="term" value="C:nucleus"/>
    <property type="evidence" value="ECO:0007669"/>
    <property type="project" value="TreeGrafter"/>
</dbReference>
<comment type="caution">
    <text evidence="4">The sequence shown here is derived from an EMBL/GenBank/DDBJ whole genome shotgun (WGS) entry which is preliminary data.</text>
</comment>
<dbReference type="GO" id="GO:0005829">
    <property type="term" value="C:cytosol"/>
    <property type="evidence" value="ECO:0007669"/>
    <property type="project" value="TreeGrafter"/>
</dbReference>
<dbReference type="InterPro" id="IPR050164">
    <property type="entry name" value="Peptidase_C19"/>
</dbReference>
<dbReference type="Gene3D" id="3.90.70.10">
    <property type="entry name" value="Cysteine proteinases"/>
    <property type="match status" value="1"/>
</dbReference>
<proteinExistence type="predicted"/>
<dbReference type="Pfam" id="PF00443">
    <property type="entry name" value="UCH"/>
    <property type="match status" value="1"/>
</dbReference>
<evidence type="ECO:0000256" key="1">
    <source>
        <dbReference type="SAM" id="Coils"/>
    </source>
</evidence>
<keyword evidence="5" id="KW-1185">Reference proteome</keyword>
<evidence type="ECO:0000313" key="4">
    <source>
        <dbReference type="EMBL" id="TNV86175.1"/>
    </source>
</evidence>
<feature type="transmembrane region" description="Helical" evidence="2">
    <location>
        <begin position="12"/>
        <end position="33"/>
    </location>
</feature>
<dbReference type="SUPFAM" id="SSF54001">
    <property type="entry name" value="Cysteine proteinases"/>
    <property type="match status" value="1"/>
</dbReference>
<dbReference type="Proteomes" id="UP000785679">
    <property type="component" value="Unassembled WGS sequence"/>
</dbReference>
<dbReference type="InterPro" id="IPR018200">
    <property type="entry name" value="USP_CS"/>
</dbReference>
<dbReference type="AlphaFoldDB" id="A0A8J8P513"/>
<keyword evidence="2" id="KW-1133">Transmembrane helix</keyword>
<dbReference type="InterPro" id="IPR028889">
    <property type="entry name" value="USP"/>
</dbReference>
<dbReference type="PROSITE" id="PS50235">
    <property type="entry name" value="USP_3"/>
    <property type="match status" value="1"/>
</dbReference>
<protein>
    <recommendedName>
        <fullName evidence="3">USP domain-containing protein</fullName>
    </recommendedName>
</protein>
<dbReference type="OrthoDB" id="2248014at2759"/>
<keyword evidence="2" id="KW-0472">Membrane</keyword>
<name>A0A8J8P513_HALGN</name>
<keyword evidence="1" id="KW-0175">Coiled coil</keyword>
<evidence type="ECO:0000259" key="3">
    <source>
        <dbReference type="PROSITE" id="PS50235"/>
    </source>
</evidence>
<feature type="coiled-coil region" evidence="1">
    <location>
        <begin position="33"/>
        <end position="63"/>
    </location>
</feature>
<keyword evidence="2" id="KW-0812">Transmembrane</keyword>
<evidence type="ECO:0000313" key="5">
    <source>
        <dbReference type="Proteomes" id="UP000785679"/>
    </source>
</evidence>